<accession>A0A8C4Y2X6</accession>
<dbReference type="Gene3D" id="1.10.10.60">
    <property type="entry name" value="Homeodomain-like"/>
    <property type="match status" value="1"/>
</dbReference>
<name>A0A8C4Y2X6_9SAUR</name>
<reference evidence="2" key="3">
    <citation type="submission" date="2025-09" db="UniProtKB">
        <authorList>
            <consortium name="Ensembl"/>
        </authorList>
    </citation>
    <scope>IDENTIFICATION</scope>
</reference>
<evidence type="ECO:0000313" key="2">
    <source>
        <dbReference type="Ensembl" id="ENSGEVP00005015626.1"/>
    </source>
</evidence>
<evidence type="ECO:0000313" key="3">
    <source>
        <dbReference type="Proteomes" id="UP000694390"/>
    </source>
</evidence>
<proteinExistence type="predicted"/>
<sequence length="127" mass="14021">MGGAGVWSEVEMRSLLSVWKDIAGQVAHGVPLAREMSLALTGVGVRRSPQQCRVKANAMMKQYFHYQIGMGRGRCPFYQELHAILGGEVTKLMYDLDTGSLTEEESDNGKAEDLEMFLAGAILFDLH</sequence>
<dbReference type="Proteomes" id="UP000694390">
    <property type="component" value="Chromosome 6"/>
</dbReference>
<reference evidence="2" key="2">
    <citation type="submission" date="2025-08" db="UniProtKB">
        <authorList>
            <consortium name="Ensembl"/>
        </authorList>
    </citation>
    <scope>IDENTIFICATION</scope>
</reference>
<organism evidence="2 3">
    <name type="scientific">Gopherus evgoodei</name>
    <name type="common">Goodes thornscrub tortoise</name>
    <dbReference type="NCBI Taxonomy" id="1825980"/>
    <lineage>
        <taxon>Eukaryota</taxon>
        <taxon>Metazoa</taxon>
        <taxon>Chordata</taxon>
        <taxon>Craniata</taxon>
        <taxon>Vertebrata</taxon>
        <taxon>Euteleostomi</taxon>
        <taxon>Archelosauria</taxon>
        <taxon>Testudinata</taxon>
        <taxon>Testudines</taxon>
        <taxon>Cryptodira</taxon>
        <taxon>Durocryptodira</taxon>
        <taxon>Testudinoidea</taxon>
        <taxon>Testudinidae</taxon>
        <taxon>Gopherus</taxon>
    </lineage>
</organism>
<dbReference type="OrthoDB" id="691673at2759"/>
<reference evidence="2" key="1">
    <citation type="submission" date="2019-06" db="EMBL/GenBank/DDBJ databases">
        <title>G10K-VGP Goodes thornscrub tortoise genome, primary haplotype.</title>
        <authorList>
            <person name="Murphy B."/>
            <person name="Edwards T."/>
            <person name="Rhie A."/>
            <person name="Koren S."/>
            <person name="Phillippy A."/>
            <person name="Fedrigo O."/>
            <person name="Haase B."/>
            <person name="Mountcastle J."/>
            <person name="Lewin H."/>
            <person name="Damas J."/>
            <person name="Howe K."/>
            <person name="Formenti G."/>
            <person name="Myers G."/>
            <person name="Durbin R."/>
            <person name="Jarvis E.D."/>
        </authorList>
    </citation>
    <scope>NUCLEOTIDE SEQUENCE [LARGE SCALE GENOMIC DNA]</scope>
</reference>
<feature type="domain" description="Myb/SANT-like DNA-binding" evidence="1">
    <location>
        <begin position="6"/>
        <end position="84"/>
    </location>
</feature>
<evidence type="ECO:0000259" key="1">
    <source>
        <dbReference type="Pfam" id="PF13837"/>
    </source>
</evidence>
<dbReference type="Ensembl" id="ENSGEVT00005016419.1">
    <property type="protein sequence ID" value="ENSGEVP00005015626.1"/>
    <property type="gene ID" value="ENSGEVG00005011111.1"/>
</dbReference>
<dbReference type="SMR" id="A0A8C4Y2X6"/>
<protein>
    <recommendedName>
        <fullName evidence="1">Myb/SANT-like DNA-binding domain-containing protein</fullName>
    </recommendedName>
</protein>
<dbReference type="AlphaFoldDB" id="A0A8C4Y2X6"/>
<keyword evidence="3" id="KW-1185">Reference proteome</keyword>
<dbReference type="InterPro" id="IPR044822">
    <property type="entry name" value="Myb_DNA-bind_4"/>
</dbReference>
<dbReference type="Pfam" id="PF13837">
    <property type="entry name" value="Myb_DNA-bind_4"/>
    <property type="match status" value="1"/>
</dbReference>